<gene>
    <name evidence="2" type="ORF">NDU88_003326</name>
</gene>
<feature type="chain" id="PRO_5043619582" evidence="1">
    <location>
        <begin position="18"/>
        <end position="93"/>
    </location>
</feature>
<keyword evidence="3" id="KW-1185">Reference proteome</keyword>
<sequence>MVYECMPLALLLTQVMAHISKMVGVPLPPDPLSCLQEITTHTKYYLRMVDLVLVLFKHLVAMARKAAQPPTINCWLQATHKWALAEADALASD</sequence>
<feature type="signal peptide" evidence="1">
    <location>
        <begin position="1"/>
        <end position="17"/>
    </location>
</feature>
<dbReference type="EMBL" id="JANPWB010000011">
    <property type="protein sequence ID" value="KAJ1124879.1"/>
    <property type="molecule type" value="Genomic_DNA"/>
</dbReference>
<reference evidence="2" key="1">
    <citation type="journal article" date="2022" name="bioRxiv">
        <title>Sequencing and chromosome-scale assembly of the giantPleurodeles waltlgenome.</title>
        <authorList>
            <person name="Brown T."/>
            <person name="Elewa A."/>
            <person name="Iarovenko S."/>
            <person name="Subramanian E."/>
            <person name="Araus A.J."/>
            <person name="Petzold A."/>
            <person name="Susuki M."/>
            <person name="Suzuki K.-i.T."/>
            <person name="Hayashi T."/>
            <person name="Toyoda A."/>
            <person name="Oliveira C."/>
            <person name="Osipova E."/>
            <person name="Leigh N.D."/>
            <person name="Simon A."/>
            <person name="Yun M.H."/>
        </authorList>
    </citation>
    <scope>NUCLEOTIDE SEQUENCE</scope>
    <source>
        <strain evidence="2">20211129_DDA</strain>
        <tissue evidence="2">Liver</tissue>
    </source>
</reference>
<keyword evidence="1" id="KW-0732">Signal</keyword>
<evidence type="ECO:0000256" key="1">
    <source>
        <dbReference type="SAM" id="SignalP"/>
    </source>
</evidence>
<dbReference type="AlphaFoldDB" id="A0AAV7PDI2"/>
<evidence type="ECO:0000313" key="2">
    <source>
        <dbReference type="EMBL" id="KAJ1124879.1"/>
    </source>
</evidence>
<name>A0AAV7PDI2_PLEWA</name>
<evidence type="ECO:0000313" key="3">
    <source>
        <dbReference type="Proteomes" id="UP001066276"/>
    </source>
</evidence>
<dbReference type="Proteomes" id="UP001066276">
    <property type="component" value="Chromosome 7"/>
</dbReference>
<comment type="caution">
    <text evidence="2">The sequence shown here is derived from an EMBL/GenBank/DDBJ whole genome shotgun (WGS) entry which is preliminary data.</text>
</comment>
<organism evidence="2 3">
    <name type="scientific">Pleurodeles waltl</name>
    <name type="common">Iberian ribbed newt</name>
    <dbReference type="NCBI Taxonomy" id="8319"/>
    <lineage>
        <taxon>Eukaryota</taxon>
        <taxon>Metazoa</taxon>
        <taxon>Chordata</taxon>
        <taxon>Craniata</taxon>
        <taxon>Vertebrata</taxon>
        <taxon>Euteleostomi</taxon>
        <taxon>Amphibia</taxon>
        <taxon>Batrachia</taxon>
        <taxon>Caudata</taxon>
        <taxon>Salamandroidea</taxon>
        <taxon>Salamandridae</taxon>
        <taxon>Pleurodelinae</taxon>
        <taxon>Pleurodeles</taxon>
    </lineage>
</organism>
<proteinExistence type="predicted"/>
<accession>A0AAV7PDI2</accession>
<protein>
    <submittedName>
        <fullName evidence="2">Uncharacterized protein</fullName>
    </submittedName>
</protein>